<comment type="similarity">
    <text evidence="1">Belongs to the P-Pant transferase superfamily. Gsp/Sfp/HetI/AcpT family.</text>
</comment>
<protein>
    <submittedName>
        <fullName evidence="5">4'-phosphopantetheinyl transferase superfamily protein</fullName>
    </submittedName>
</protein>
<evidence type="ECO:0000313" key="6">
    <source>
        <dbReference type="Proteomes" id="UP000587880"/>
    </source>
</evidence>
<keyword evidence="2 5" id="KW-0808">Transferase</keyword>
<proteinExistence type="inferred from homology"/>
<dbReference type="PANTHER" id="PTHR12215:SF10">
    <property type="entry name" value="L-AMINOADIPATE-SEMIALDEHYDE DEHYDROGENASE-PHOSPHOPANTETHEINYL TRANSFERASE"/>
    <property type="match status" value="1"/>
</dbReference>
<dbReference type="RefSeq" id="WP_168983561.1">
    <property type="nucleotide sequence ID" value="NZ_JABAGD010000097.1"/>
</dbReference>
<name>A0A7X9SUE2_CLOBE</name>
<dbReference type="GO" id="GO:0005829">
    <property type="term" value="C:cytosol"/>
    <property type="evidence" value="ECO:0007669"/>
    <property type="project" value="TreeGrafter"/>
</dbReference>
<reference evidence="5 6" key="1">
    <citation type="submission" date="2020-04" db="EMBL/GenBank/DDBJ databases">
        <authorList>
            <person name="Hitch T.C.A."/>
            <person name="Wylensek D."/>
            <person name="Clavel T."/>
        </authorList>
    </citation>
    <scope>NUCLEOTIDE SEQUENCE [LARGE SCALE GENOMIC DNA]</scope>
    <source>
        <strain evidence="5 6">WB01_NA02</strain>
    </source>
</reference>
<comment type="caution">
    <text evidence="5">The sequence shown here is derived from an EMBL/GenBank/DDBJ whole genome shotgun (WGS) entry which is preliminary data.</text>
</comment>
<feature type="domain" description="4'-phosphopantetheinyl transferase N-terminal" evidence="4">
    <location>
        <begin position="33"/>
        <end position="99"/>
    </location>
</feature>
<evidence type="ECO:0000259" key="3">
    <source>
        <dbReference type="Pfam" id="PF01648"/>
    </source>
</evidence>
<dbReference type="InterPro" id="IPR055066">
    <property type="entry name" value="AASDHPPT_N"/>
</dbReference>
<dbReference type="InterPro" id="IPR050559">
    <property type="entry name" value="P-Pant_transferase_sf"/>
</dbReference>
<dbReference type="Pfam" id="PF22624">
    <property type="entry name" value="AASDHPPT_N"/>
    <property type="match status" value="1"/>
</dbReference>
<dbReference type="PANTHER" id="PTHR12215">
    <property type="entry name" value="PHOSPHOPANTETHEINE TRANSFERASE"/>
    <property type="match status" value="1"/>
</dbReference>
<dbReference type="GO" id="GO:0019878">
    <property type="term" value="P:lysine biosynthetic process via aminoadipic acid"/>
    <property type="evidence" value="ECO:0007669"/>
    <property type="project" value="TreeGrafter"/>
</dbReference>
<dbReference type="Gene3D" id="3.90.470.20">
    <property type="entry name" value="4'-phosphopantetheinyl transferase domain"/>
    <property type="match status" value="2"/>
</dbReference>
<dbReference type="EMBL" id="JABAGD010000097">
    <property type="protein sequence ID" value="NMF07963.1"/>
    <property type="molecule type" value="Genomic_DNA"/>
</dbReference>
<dbReference type="GO" id="GO:0008897">
    <property type="term" value="F:holo-[acyl-carrier-protein] synthase activity"/>
    <property type="evidence" value="ECO:0007669"/>
    <property type="project" value="InterPro"/>
</dbReference>
<evidence type="ECO:0000313" key="5">
    <source>
        <dbReference type="EMBL" id="NMF07963.1"/>
    </source>
</evidence>
<accession>A0A7X9SUE2</accession>
<evidence type="ECO:0000259" key="4">
    <source>
        <dbReference type="Pfam" id="PF22624"/>
    </source>
</evidence>
<dbReference type="Proteomes" id="UP000587880">
    <property type="component" value="Unassembled WGS sequence"/>
</dbReference>
<dbReference type="InterPro" id="IPR008278">
    <property type="entry name" value="4-PPantetheinyl_Trfase_dom"/>
</dbReference>
<gene>
    <name evidence="5" type="ORF">HF849_25160</name>
</gene>
<feature type="domain" description="4'-phosphopantetheinyl transferase" evidence="3">
    <location>
        <begin position="105"/>
        <end position="209"/>
    </location>
</feature>
<sequence length="238" mass="28339">MIKIYAFNINEYINEKKIEEVSQKLDNYGSNIKRNFKFKEDLYSTTFGEVIVRLVLCKLLKLSNNELKFSRNDFGKPYLCNSSKYKFNISHSGDWIVLAFSNYDIGIDIERLSMLHLEVVNKFFAQDERDYIYNSDERNIKYRFFKIWTLKESYIKARGYGLSMELNKINVCEKRYNNEYVENTITIKGKDNKTYYSKTYDFEKEYIVSISSISNSFSNKIEKLSINDIDVENLNKLF</sequence>
<dbReference type="SUPFAM" id="SSF56214">
    <property type="entry name" value="4'-phosphopantetheinyl transferase"/>
    <property type="match status" value="2"/>
</dbReference>
<dbReference type="GO" id="GO:0000287">
    <property type="term" value="F:magnesium ion binding"/>
    <property type="evidence" value="ECO:0007669"/>
    <property type="project" value="InterPro"/>
</dbReference>
<evidence type="ECO:0000256" key="2">
    <source>
        <dbReference type="ARBA" id="ARBA00022679"/>
    </source>
</evidence>
<dbReference type="Pfam" id="PF01648">
    <property type="entry name" value="ACPS"/>
    <property type="match status" value="1"/>
</dbReference>
<evidence type="ECO:0000256" key="1">
    <source>
        <dbReference type="ARBA" id="ARBA00010990"/>
    </source>
</evidence>
<dbReference type="AlphaFoldDB" id="A0A7X9SUE2"/>
<organism evidence="5 6">
    <name type="scientific">Clostridium beijerinckii</name>
    <name type="common">Clostridium MP</name>
    <dbReference type="NCBI Taxonomy" id="1520"/>
    <lineage>
        <taxon>Bacteria</taxon>
        <taxon>Bacillati</taxon>
        <taxon>Bacillota</taxon>
        <taxon>Clostridia</taxon>
        <taxon>Eubacteriales</taxon>
        <taxon>Clostridiaceae</taxon>
        <taxon>Clostridium</taxon>
    </lineage>
</organism>
<dbReference type="InterPro" id="IPR037143">
    <property type="entry name" value="4-PPantetheinyl_Trfase_dom_sf"/>
</dbReference>